<organism evidence="6 7">
    <name type="scientific">Eikenella glucosivorans</name>
    <dbReference type="NCBI Taxonomy" id="2766967"/>
    <lineage>
        <taxon>Bacteria</taxon>
        <taxon>Pseudomonadati</taxon>
        <taxon>Pseudomonadota</taxon>
        <taxon>Betaproteobacteria</taxon>
        <taxon>Neisseriales</taxon>
        <taxon>Neisseriaceae</taxon>
        <taxon>Eikenella</taxon>
    </lineage>
</organism>
<dbReference type="PANTHER" id="PTHR11712:SF347">
    <property type="entry name" value="BETA KETOACYL-ACYL CARRIER PROTEIN SYNTHASE"/>
    <property type="match status" value="1"/>
</dbReference>
<reference evidence="6 7" key="1">
    <citation type="submission" date="2020-09" db="EMBL/GenBank/DDBJ databases">
        <title>Eikenella S3660 sp. nov., isolated from a throat swab.</title>
        <authorList>
            <person name="Buhl M."/>
        </authorList>
    </citation>
    <scope>NUCLEOTIDE SEQUENCE [LARGE SCALE GENOMIC DNA]</scope>
    <source>
        <strain evidence="6 7">S3360</strain>
    </source>
</reference>
<dbReference type="InterPro" id="IPR014031">
    <property type="entry name" value="Ketoacyl_synth_C"/>
</dbReference>
<feature type="domain" description="Beta-ketoacyl synthase-like N-terminal" evidence="4">
    <location>
        <begin position="141"/>
        <end position="219"/>
    </location>
</feature>
<evidence type="ECO:0000259" key="5">
    <source>
        <dbReference type="Pfam" id="PF02801"/>
    </source>
</evidence>
<dbReference type="Gene3D" id="3.40.47.10">
    <property type="match status" value="1"/>
</dbReference>
<dbReference type="SUPFAM" id="SSF53901">
    <property type="entry name" value="Thiolase-like"/>
    <property type="match status" value="1"/>
</dbReference>
<name>A0ABS0N8S1_9NEIS</name>
<comment type="similarity">
    <text evidence="1 3">Belongs to the thiolase-like superfamily. Beta-ketoacyl-ACP synthases family.</text>
</comment>
<evidence type="ECO:0000256" key="2">
    <source>
        <dbReference type="ARBA" id="ARBA00022679"/>
    </source>
</evidence>
<keyword evidence="2 3" id="KW-0808">Transferase</keyword>
<dbReference type="RefSeq" id="WP_197902580.1">
    <property type="nucleotide sequence ID" value="NZ_JACSGR010000002.1"/>
</dbReference>
<dbReference type="InterPro" id="IPR016039">
    <property type="entry name" value="Thiolase-like"/>
</dbReference>
<dbReference type="Pfam" id="PF02801">
    <property type="entry name" value="Ketoacyl-synt_C"/>
    <property type="match status" value="1"/>
</dbReference>
<dbReference type="Proteomes" id="UP000768471">
    <property type="component" value="Unassembled WGS sequence"/>
</dbReference>
<keyword evidence="7" id="KW-1185">Reference proteome</keyword>
<feature type="domain" description="Beta-ketoacyl synthase C-terminal" evidence="5">
    <location>
        <begin position="229"/>
        <end position="331"/>
    </location>
</feature>
<evidence type="ECO:0000313" key="7">
    <source>
        <dbReference type="Proteomes" id="UP000768471"/>
    </source>
</evidence>
<proteinExistence type="inferred from homology"/>
<dbReference type="PANTHER" id="PTHR11712">
    <property type="entry name" value="POLYKETIDE SYNTHASE-RELATED"/>
    <property type="match status" value="1"/>
</dbReference>
<gene>
    <name evidence="6" type="ORF">H9Q10_03180</name>
</gene>
<dbReference type="Pfam" id="PF00109">
    <property type="entry name" value="ketoacyl-synt"/>
    <property type="match status" value="1"/>
</dbReference>
<evidence type="ECO:0000259" key="4">
    <source>
        <dbReference type="Pfam" id="PF00109"/>
    </source>
</evidence>
<evidence type="ECO:0000256" key="3">
    <source>
        <dbReference type="RuleBase" id="RU003694"/>
    </source>
</evidence>
<accession>A0ABS0N8S1</accession>
<sequence length="373" mass="40013">MNIKSHPSRAAYLCGSSYWCAQGRSCGSHRFGSAENPFAPPAFRTAHGLGQPRALPYFAAFPAELATLAQLCGWIESEIRQAAATAGWHENELAGLPIFLGSTSYVMSDREAAPPERAGDERFTLCEIAGYLKNRFASENVFSFATSCTSSAQALLAAARSIENGLAERALVVGFESFNRLTFEHFHAMNLLETEPGRLPFRNAGGLVLGEGAAVLTLSARPHRDYACRLRGLAAQTDHANLTAASAEPLHRLLAESLCRAGISAQDLRGVKTHGSGGLSDTVEMQVREALWPHTPALLFKPYIGHTLGAGAALETALLLDALQHGRLPPLPAAAPDFPLPTLHGRPLPNGSYLNYFLGFGGSHCAWLLDWQA</sequence>
<comment type="caution">
    <text evidence="6">The sequence shown here is derived from an EMBL/GenBank/DDBJ whole genome shotgun (WGS) entry which is preliminary data.</text>
</comment>
<dbReference type="InterPro" id="IPR014030">
    <property type="entry name" value="Ketoacyl_synth_N"/>
</dbReference>
<evidence type="ECO:0000313" key="6">
    <source>
        <dbReference type="EMBL" id="MBH5328670.1"/>
    </source>
</evidence>
<dbReference type="InterPro" id="IPR000794">
    <property type="entry name" value="Beta-ketoacyl_synthase"/>
</dbReference>
<dbReference type="EMBL" id="JACSGR010000002">
    <property type="protein sequence ID" value="MBH5328670.1"/>
    <property type="molecule type" value="Genomic_DNA"/>
</dbReference>
<protein>
    <submittedName>
        <fullName evidence="6">Beta-ketoacyl synthase</fullName>
    </submittedName>
</protein>
<evidence type="ECO:0000256" key="1">
    <source>
        <dbReference type="ARBA" id="ARBA00008467"/>
    </source>
</evidence>